<evidence type="ECO:0000256" key="8">
    <source>
        <dbReference type="HAMAP-Rule" id="MF_00377"/>
    </source>
</evidence>
<dbReference type="InterPro" id="IPR020591">
    <property type="entry name" value="Chromosome_initiator_DnaA-like"/>
</dbReference>
<dbReference type="CDD" id="cd00009">
    <property type="entry name" value="AAA"/>
    <property type="match status" value="1"/>
</dbReference>
<evidence type="ECO:0000256" key="10">
    <source>
        <dbReference type="RuleBase" id="RU000577"/>
    </source>
</evidence>
<feature type="binding site" evidence="8">
    <location>
        <position position="173"/>
    </location>
    <ligand>
        <name>ATP</name>
        <dbReference type="ChEBI" id="CHEBI:30616"/>
    </ligand>
</feature>
<dbReference type="Pfam" id="PF11638">
    <property type="entry name" value="DnaA_N"/>
    <property type="match status" value="1"/>
</dbReference>
<feature type="region of interest" description="Domain I, interacts with DnaA modulators" evidence="8">
    <location>
        <begin position="1"/>
        <end position="110"/>
    </location>
</feature>
<dbReference type="InterPro" id="IPR010921">
    <property type="entry name" value="Trp_repressor/repl_initiator"/>
</dbReference>
<dbReference type="FunFam" id="3.40.50.300:FF:000668">
    <property type="entry name" value="Chromosomal replication initiator protein DnaA"/>
    <property type="match status" value="1"/>
</dbReference>
<gene>
    <name evidence="8 14" type="primary">dnaA</name>
    <name evidence="14" type="ORF">C41B8_10425</name>
</gene>
<dbReference type="Pfam" id="PF08299">
    <property type="entry name" value="Bac_DnaA_C"/>
    <property type="match status" value="1"/>
</dbReference>
<keyword evidence="3 8" id="KW-0235">DNA replication</keyword>
<evidence type="ECO:0000256" key="6">
    <source>
        <dbReference type="ARBA" id="ARBA00023121"/>
    </source>
</evidence>
<comment type="caution">
    <text evidence="8">Lacks conserved residue(s) required for the propagation of feature annotation.</text>
</comment>
<dbReference type="PANTHER" id="PTHR30050">
    <property type="entry name" value="CHROMOSOMAL REPLICATION INITIATOR PROTEIN DNAA"/>
    <property type="match status" value="1"/>
</dbReference>
<keyword evidence="5 8" id="KW-0067">ATP-binding</keyword>
<reference evidence="14 15" key="1">
    <citation type="submission" date="2013-03" db="EMBL/GenBank/DDBJ databases">
        <title>Salinisphaera hydrothermalis C41B8 Genome Sequencing.</title>
        <authorList>
            <person name="Li C."/>
            <person name="Lai Q."/>
            <person name="Shao Z."/>
        </authorList>
    </citation>
    <scope>NUCLEOTIDE SEQUENCE [LARGE SCALE GENOMIC DNA]</scope>
    <source>
        <strain evidence="14 15">C41B8</strain>
    </source>
</reference>
<evidence type="ECO:0000256" key="7">
    <source>
        <dbReference type="ARBA" id="ARBA00023125"/>
    </source>
</evidence>
<comment type="domain">
    <text evidence="8">Domain I is involved in oligomerization and binding regulators, domain II is flexibile and of varying length in different bacteria, domain III forms the AAA+ region, while domain IV binds dsDNA.</text>
</comment>
<comment type="function">
    <text evidence="8 10">Plays an essential role in the initiation and regulation of chromosomal replication. ATP-DnaA binds to the origin of replication (oriC) to initiate formation of the DNA replication initiation complex once per cell cycle. Binds the DnaA box (a 9 base pair repeat at the origin) and separates the double-stranded (ds)DNA. Forms a right-handed helical filament on oriC DNA; dsDNA binds to the exterior of the filament while single-stranded (ss)DNA is stabiized in the filament's interior. The ATP-DnaA-oriC complex binds and stabilizes one strand of the AT-rich DNA unwinding element (DUE), permitting loading of DNA polymerase. After initiation quickly degrades to an ADP-DnaA complex that is not apt for DNA replication. Binds acidic phospholipids.</text>
</comment>
<dbReference type="GO" id="GO:0003688">
    <property type="term" value="F:DNA replication origin binding"/>
    <property type="evidence" value="ECO:0007669"/>
    <property type="project" value="UniProtKB-UniRule"/>
</dbReference>
<feature type="binding site" evidence="8">
    <location>
        <position position="171"/>
    </location>
    <ligand>
        <name>ATP</name>
        <dbReference type="ChEBI" id="CHEBI:30616"/>
    </ligand>
</feature>
<evidence type="ECO:0000259" key="13">
    <source>
        <dbReference type="SMART" id="SM00760"/>
    </source>
</evidence>
<dbReference type="InterPro" id="IPR027417">
    <property type="entry name" value="P-loop_NTPase"/>
</dbReference>
<dbReference type="GO" id="GO:0006270">
    <property type="term" value="P:DNA replication initiation"/>
    <property type="evidence" value="ECO:0007669"/>
    <property type="project" value="UniProtKB-UniRule"/>
</dbReference>
<dbReference type="SUPFAM" id="SSF48295">
    <property type="entry name" value="TrpR-like"/>
    <property type="match status" value="1"/>
</dbReference>
<comment type="subunit">
    <text evidence="8">Oligomerizes as a right-handed, spiral filament on DNA at oriC.</text>
</comment>
<comment type="caution">
    <text evidence="14">The sequence shown here is derived from an EMBL/GenBank/DDBJ whole genome shotgun (WGS) entry which is preliminary data.</text>
</comment>
<dbReference type="Pfam" id="PF00308">
    <property type="entry name" value="Bac_DnaA"/>
    <property type="match status" value="1"/>
</dbReference>
<dbReference type="InterPro" id="IPR001957">
    <property type="entry name" value="Chromosome_initiator_DnaA"/>
</dbReference>
<evidence type="ECO:0000259" key="12">
    <source>
        <dbReference type="SMART" id="SM00382"/>
    </source>
</evidence>
<accession>A0A084IKN5</accession>
<evidence type="ECO:0000256" key="11">
    <source>
        <dbReference type="RuleBase" id="RU004227"/>
    </source>
</evidence>
<dbReference type="SUPFAM" id="SSF52540">
    <property type="entry name" value="P-loop containing nucleoside triphosphate hydrolases"/>
    <property type="match status" value="1"/>
</dbReference>
<dbReference type="PANTHER" id="PTHR30050:SF2">
    <property type="entry name" value="CHROMOSOMAL REPLICATION INITIATOR PROTEIN DNAA"/>
    <property type="match status" value="1"/>
</dbReference>
<keyword evidence="7 8" id="KW-0238">DNA-binding</keyword>
<dbReference type="GO" id="GO:0005737">
    <property type="term" value="C:cytoplasm"/>
    <property type="evidence" value="ECO:0007669"/>
    <property type="project" value="UniProtKB-SubCell"/>
</dbReference>
<dbReference type="GO" id="GO:0008289">
    <property type="term" value="F:lipid binding"/>
    <property type="evidence" value="ECO:0007669"/>
    <property type="project" value="UniProtKB-KW"/>
</dbReference>
<protein>
    <recommendedName>
        <fullName evidence="8 9">Chromosomal replication initiator protein DnaA</fullName>
    </recommendedName>
</protein>
<feature type="domain" description="Chromosomal replication initiator DnaA C-terminal" evidence="13">
    <location>
        <begin position="369"/>
        <end position="438"/>
    </location>
</feature>
<feature type="domain" description="AAA+ ATPase" evidence="12">
    <location>
        <begin position="158"/>
        <end position="288"/>
    </location>
</feature>
<sequence>MLGYLVGPSCSAGHAVFCRNGAIELANTLWQRCLSHIETRLPEKDVNLWLRPLEAHFGEDGLDLMAPNEVVRDQVERELRAPIANALSELGEQPRRIRVLVGGGRRSEAAEIDEGPALTDTKRHNLDSRYTFESFVQGKSNQIARAAAEQAADPENMAYNPLLIYGGVGLGKTHLMQSVGHRLLANNPRARIAYVRSEHFVNEMITAIRHNRMDQFKEHYRTLEALLIDDIQFFANKDRSQEEFFHTFNSLLEANQRIVITCDRFPKEVEGLEDRLKSRFSWGLSVAVEPPELETRVAILLSKAEAHNVDLPQEVAFFIAKRVRSNVRDLEGALHRLKASAQITGAPITVDFAKQALYDMLAVYDRLVTLENIQKTVAEYFKIRLADLLGKKRTRSIARPRQLAMALAKELTNHSLPEIGQGFGGRDHTTVLHACRKVKELRETDTRMDEDYVNLSRILTS</sequence>
<dbReference type="Gene3D" id="1.10.1750.10">
    <property type="match status" value="1"/>
</dbReference>
<dbReference type="NCBIfam" id="TIGR00362">
    <property type="entry name" value="DnaA"/>
    <property type="match status" value="1"/>
</dbReference>
<dbReference type="GO" id="GO:0006275">
    <property type="term" value="P:regulation of DNA replication"/>
    <property type="evidence" value="ECO:0007669"/>
    <property type="project" value="UniProtKB-UniRule"/>
</dbReference>
<evidence type="ECO:0000256" key="4">
    <source>
        <dbReference type="ARBA" id="ARBA00022741"/>
    </source>
</evidence>
<dbReference type="GO" id="GO:0005886">
    <property type="term" value="C:plasma membrane"/>
    <property type="evidence" value="ECO:0007669"/>
    <property type="project" value="TreeGrafter"/>
</dbReference>
<dbReference type="PROSITE" id="PS01008">
    <property type="entry name" value="DNAA"/>
    <property type="match status" value="1"/>
</dbReference>
<dbReference type="SMART" id="SM00760">
    <property type="entry name" value="Bac_DnaA_C"/>
    <property type="match status" value="1"/>
</dbReference>
<comment type="similarity">
    <text evidence="1 8 11">Belongs to the DnaA family.</text>
</comment>
<keyword evidence="2 8" id="KW-0963">Cytoplasm</keyword>
<keyword evidence="6 8" id="KW-0446">Lipid-binding</keyword>
<organism evidence="14 15">
    <name type="scientific">Salinisphaera hydrothermalis (strain C41B8)</name>
    <dbReference type="NCBI Taxonomy" id="1304275"/>
    <lineage>
        <taxon>Bacteria</taxon>
        <taxon>Pseudomonadati</taxon>
        <taxon>Pseudomonadota</taxon>
        <taxon>Gammaproteobacteria</taxon>
        <taxon>Salinisphaerales</taxon>
        <taxon>Salinisphaeraceae</taxon>
        <taxon>Salinisphaera</taxon>
    </lineage>
</organism>
<evidence type="ECO:0000256" key="3">
    <source>
        <dbReference type="ARBA" id="ARBA00022705"/>
    </source>
</evidence>
<feature type="region of interest" description="Domain III, AAA+ region" evidence="8">
    <location>
        <begin position="125"/>
        <end position="341"/>
    </location>
</feature>
<dbReference type="PATRIC" id="fig|1304275.5.peg.2124"/>
<dbReference type="SMART" id="SM00382">
    <property type="entry name" value="AAA"/>
    <property type="match status" value="1"/>
</dbReference>
<dbReference type="Gene3D" id="3.40.50.300">
    <property type="entry name" value="P-loop containing nucleotide triphosphate hydrolases"/>
    <property type="match status" value="1"/>
</dbReference>
<dbReference type="AlphaFoldDB" id="A0A084IKN5"/>
<dbReference type="HAMAP" id="MF_00377">
    <property type="entry name" value="DnaA_bact"/>
    <property type="match status" value="1"/>
</dbReference>
<proteinExistence type="inferred from homology"/>
<evidence type="ECO:0000256" key="5">
    <source>
        <dbReference type="ARBA" id="ARBA00022840"/>
    </source>
</evidence>
<dbReference type="InterPro" id="IPR018312">
    <property type="entry name" value="Chromosome_initiator_DnaA_CS"/>
</dbReference>
<dbReference type="InterPro" id="IPR038454">
    <property type="entry name" value="DnaA_N_sf"/>
</dbReference>
<dbReference type="EMBL" id="APNK01000014">
    <property type="protein sequence ID" value="KEZ77269.1"/>
    <property type="molecule type" value="Genomic_DNA"/>
</dbReference>
<evidence type="ECO:0000256" key="1">
    <source>
        <dbReference type="ARBA" id="ARBA00006583"/>
    </source>
</evidence>
<evidence type="ECO:0000313" key="15">
    <source>
        <dbReference type="Proteomes" id="UP000028302"/>
    </source>
</evidence>
<feature type="binding site" evidence="8">
    <location>
        <position position="169"/>
    </location>
    <ligand>
        <name>ATP</name>
        <dbReference type="ChEBI" id="CHEBI:30616"/>
    </ligand>
</feature>
<name>A0A084IKN5_SALHC</name>
<keyword evidence="4 8" id="KW-0547">Nucleotide-binding</keyword>
<dbReference type="InterPro" id="IPR013159">
    <property type="entry name" value="DnaA_C"/>
</dbReference>
<feature type="region of interest" description="Domain IV, binds dsDNA" evidence="8">
    <location>
        <begin position="342"/>
        <end position="461"/>
    </location>
</feature>
<dbReference type="Gene3D" id="1.10.8.60">
    <property type="match status" value="1"/>
</dbReference>
<dbReference type="eggNOG" id="COG0593">
    <property type="taxonomic scope" value="Bacteria"/>
</dbReference>
<evidence type="ECO:0000256" key="9">
    <source>
        <dbReference type="NCBIfam" id="TIGR00362"/>
    </source>
</evidence>
<evidence type="ECO:0000313" key="14">
    <source>
        <dbReference type="EMBL" id="KEZ77269.1"/>
    </source>
</evidence>
<dbReference type="STRING" id="1304275.C41B8_10425"/>
<evidence type="ECO:0000256" key="2">
    <source>
        <dbReference type="ARBA" id="ARBA00022490"/>
    </source>
</evidence>
<dbReference type="InterPro" id="IPR013317">
    <property type="entry name" value="DnaA_dom"/>
</dbReference>
<dbReference type="InterPro" id="IPR024633">
    <property type="entry name" value="DnaA_N_dom"/>
</dbReference>
<keyword evidence="15" id="KW-1185">Reference proteome</keyword>
<dbReference type="Proteomes" id="UP000028302">
    <property type="component" value="Unassembled WGS sequence"/>
</dbReference>
<dbReference type="Gene3D" id="3.30.300.180">
    <property type="match status" value="1"/>
</dbReference>
<comment type="subcellular location">
    <subcellularLocation>
        <location evidence="8">Cytoplasm</location>
    </subcellularLocation>
</comment>
<dbReference type="PRINTS" id="PR00051">
    <property type="entry name" value="DNAA"/>
</dbReference>
<dbReference type="FunFam" id="1.10.8.60:FF:000003">
    <property type="entry name" value="Chromosomal replication initiator protein DnaA"/>
    <property type="match status" value="1"/>
</dbReference>
<dbReference type="GO" id="GO:0005524">
    <property type="term" value="F:ATP binding"/>
    <property type="evidence" value="ECO:0007669"/>
    <property type="project" value="UniProtKB-UniRule"/>
</dbReference>
<feature type="binding site" evidence="8">
    <location>
        <position position="172"/>
    </location>
    <ligand>
        <name>ATP</name>
        <dbReference type="ChEBI" id="CHEBI:30616"/>
    </ligand>
</feature>
<dbReference type="InterPro" id="IPR003593">
    <property type="entry name" value="AAA+_ATPase"/>
</dbReference>
<dbReference type="CDD" id="cd06571">
    <property type="entry name" value="Bac_DnaA_C"/>
    <property type="match status" value="1"/>
</dbReference>